<feature type="active site" description="Phosphohistidine intermediate" evidence="6">
    <location>
        <position position="432"/>
    </location>
</feature>
<feature type="binding site" evidence="6">
    <location>
        <position position="402"/>
    </location>
    <ligand>
        <name>Mg(2+)</name>
        <dbReference type="ChEBI" id="CHEBI:18420"/>
    </ligand>
</feature>
<keyword evidence="1 6" id="KW-0597">Phosphoprotein</keyword>
<dbReference type="CDD" id="cd09167">
    <property type="entry name" value="PLDc_EcPPK1_C2_like"/>
    <property type="match status" value="1"/>
</dbReference>
<dbReference type="SUPFAM" id="SSF143724">
    <property type="entry name" value="PHP14-like"/>
    <property type="match status" value="1"/>
</dbReference>
<comment type="caution">
    <text evidence="12">The sequence shown here is derived from an EMBL/GenBank/DDBJ whole genome shotgun (WGS) entry which is preliminary data.</text>
</comment>
<feature type="binding site" evidence="6">
    <location>
        <position position="372"/>
    </location>
    <ligand>
        <name>Mg(2+)</name>
        <dbReference type="ChEBI" id="CHEBI:18420"/>
    </ligand>
</feature>
<feature type="domain" description="Polyphosphate kinase middle" evidence="8">
    <location>
        <begin position="126"/>
        <end position="301"/>
    </location>
</feature>
<dbReference type="NCBIfam" id="NF003917">
    <property type="entry name" value="PRK05443.1-1"/>
    <property type="match status" value="1"/>
</dbReference>
<dbReference type="InterPro" id="IPR025198">
    <property type="entry name" value="PPK_N_dom"/>
</dbReference>
<evidence type="ECO:0000256" key="3">
    <source>
        <dbReference type="ARBA" id="ARBA00022741"/>
    </source>
</evidence>
<dbReference type="Gene3D" id="1.20.58.310">
    <property type="entry name" value="Polyphosphate kinase N-terminal domain"/>
    <property type="match status" value="1"/>
</dbReference>
<comment type="function">
    <text evidence="6 7">Catalyzes the reversible transfer of the terminal phosphate of ATP to form a long-chain polyphosphate (polyP).</text>
</comment>
<accession>A0ABV2TTM9</accession>
<dbReference type="Pfam" id="PF02503">
    <property type="entry name" value="PP_kinase"/>
    <property type="match status" value="1"/>
</dbReference>
<evidence type="ECO:0000256" key="5">
    <source>
        <dbReference type="ARBA" id="ARBA00022840"/>
    </source>
</evidence>
<evidence type="ECO:0000313" key="13">
    <source>
        <dbReference type="Proteomes" id="UP001549773"/>
    </source>
</evidence>
<dbReference type="InterPro" id="IPR024953">
    <property type="entry name" value="PP_kinase_middle"/>
</dbReference>
<keyword evidence="6" id="KW-0479">Metal-binding</keyword>
<proteinExistence type="inferred from homology"/>
<sequence length="685" mass="80398">MEGIDQQEKFIYKDRELDWLRFNERVLQEAADHINPILERLKFLAIFSSNMDEFFKVRISKLRQLKKVKKKVRKPLGLRPNKTLKILFEEIDRQQELFGKIFNDEILPELAKSNIHILQVSNYTKEQKAELKDYFESHILDHLKTFNSDGITTETFEEGQLYMVGYDQNLNGIRFVKVPTDSVGRFKELTTEGNCFKYTFLEDILKLNTDRIFPNSKIETLWNIKLSKDAELYLDDDYEGEWVQQIYDSLAKRQVGQPTRLLYEKGMPEEIYNKIKVLLGLGKIDLMEGGKRHNFSDFFSFPNPNENPSLNFEPFPPLKHKAFEASGSIFELVKKKDRLLHFPYQDFSYLEDWIAEAAKDQHIISIHISLYRIAKESRLTSALLEALENGKEVTIFVEAKARFDEENNITWGKIFEEKGAHVYYSFPNIKVHSKILYMRRREDDGVRGYAYIGTGNFNAMTAKFYCDHALFTVNPKITKDLEQVFRILKREVLLPKFKTLLISPYNLRSRFEEMIQREIQHAQNDKPAFIVAKMNSLEDQTMIDWLYRASNAGVRIKLLVRGFCCLVPNVKGQSENIEIISVVDRFLEHARVFLFHNNGEEELFMGSADWMTRNLDKRIEVVTPILDEDIFRELKDILEIQLSDNTKARILDRESNNDYLEIPAVKDKIRSQYDIYEYLGSNQGS</sequence>
<comment type="PTM">
    <text evidence="6 7">An intermediate of this reaction is the autophosphorylated ppk in which a phosphate is covalently linked to a histidine residue through a N-P bond.</text>
</comment>
<dbReference type="PANTHER" id="PTHR30218:SF0">
    <property type="entry name" value="POLYPHOSPHATE KINASE"/>
    <property type="match status" value="1"/>
</dbReference>
<dbReference type="InterPro" id="IPR041108">
    <property type="entry name" value="PP_kinase_C_1"/>
</dbReference>
<organism evidence="12 13">
    <name type="scientific">Sediminicola luteus</name>
    <dbReference type="NCBI Taxonomy" id="319238"/>
    <lineage>
        <taxon>Bacteria</taxon>
        <taxon>Pseudomonadati</taxon>
        <taxon>Bacteroidota</taxon>
        <taxon>Flavobacteriia</taxon>
        <taxon>Flavobacteriales</taxon>
        <taxon>Flavobacteriaceae</taxon>
        <taxon>Sediminicola</taxon>
    </lineage>
</organism>
<dbReference type="PIRSF" id="PIRSF015589">
    <property type="entry name" value="PP_kinase"/>
    <property type="match status" value="1"/>
</dbReference>
<keyword evidence="2 6" id="KW-0808">Transferase</keyword>
<evidence type="ECO:0000256" key="4">
    <source>
        <dbReference type="ARBA" id="ARBA00022777"/>
    </source>
</evidence>
<dbReference type="EC" id="2.7.4.1" evidence="6 7"/>
<evidence type="ECO:0000313" key="12">
    <source>
        <dbReference type="EMBL" id="MET7028632.1"/>
    </source>
</evidence>
<evidence type="ECO:0000256" key="7">
    <source>
        <dbReference type="RuleBase" id="RU003800"/>
    </source>
</evidence>
<feature type="domain" description="Polyphosphate kinase N-terminal" evidence="9">
    <location>
        <begin position="12"/>
        <end position="118"/>
    </location>
</feature>
<feature type="binding site" evidence="6">
    <location>
        <position position="589"/>
    </location>
    <ligand>
        <name>ATP</name>
        <dbReference type="ChEBI" id="CHEBI:30616"/>
    </ligand>
</feature>
<dbReference type="NCBIfam" id="TIGR03705">
    <property type="entry name" value="poly_P_kin"/>
    <property type="match status" value="1"/>
</dbReference>
<dbReference type="EMBL" id="JBEWYP010000002">
    <property type="protein sequence ID" value="MET7028632.1"/>
    <property type="molecule type" value="Genomic_DNA"/>
</dbReference>
<dbReference type="SUPFAM" id="SSF140356">
    <property type="entry name" value="PPK N-terminal domain-like"/>
    <property type="match status" value="1"/>
</dbReference>
<reference evidence="12 13" key="1">
    <citation type="submission" date="2024-07" db="EMBL/GenBank/DDBJ databases">
        <title>The genome sequence of type strain Sediminicola luteus GDMCC 1.2596T.</title>
        <authorList>
            <person name="Liu Y."/>
        </authorList>
    </citation>
    <scope>NUCLEOTIDE SEQUENCE [LARGE SCALE GENOMIC DNA]</scope>
    <source>
        <strain evidence="12 13">GDMCC 1.2596</strain>
    </source>
</reference>
<protein>
    <recommendedName>
        <fullName evidence="6 7">Polyphosphate kinase</fullName>
        <ecNumber evidence="6 7">2.7.4.1</ecNumber>
    </recommendedName>
    <alternativeName>
        <fullName evidence="6">ATP-polyphosphate phosphotransferase</fullName>
    </alternativeName>
    <alternativeName>
        <fullName evidence="6">Polyphosphoric acid kinase</fullName>
    </alternativeName>
</protein>
<dbReference type="InterPro" id="IPR036830">
    <property type="entry name" value="PP_kinase_middle_dom_sf"/>
</dbReference>
<keyword evidence="5 6" id="KW-0067">ATP-binding</keyword>
<gene>
    <name evidence="12" type="primary">ppk1</name>
    <name evidence="6" type="synonym">ppk</name>
    <name evidence="12" type="ORF">ABXZ32_04455</name>
</gene>
<evidence type="ECO:0000259" key="9">
    <source>
        <dbReference type="Pfam" id="PF13089"/>
    </source>
</evidence>
<dbReference type="Pfam" id="PF13090">
    <property type="entry name" value="PP_kinase_C"/>
    <property type="match status" value="1"/>
</dbReference>
<dbReference type="RefSeq" id="WP_354617468.1">
    <property type="nucleotide sequence ID" value="NZ_JBEWYP010000002.1"/>
</dbReference>
<evidence type="ECO:0000256" key="1">
    <source>
        <dbReference type="ARBA" id="ARBA00022553"/>
    </source>
</evidence>
<dbReference type="Proteomes" id="UP001549773">
    <property type="component" value="Unassembled WGS sequence"/>
</dbReference>
<keyword evidence="13" id="KW-1185">Reference proteome</keyword>
<feature type="binding site" evidence="6">
    <location>
        <position position="561"/>
    </location>
    <ligand>
        <name>ATP</name>
        <dbReference type="ChEBI" id="CHEBI:30616"/>
    </ligand>
</feature>
<dbReference type="Pfam" id="PF13089">
    <property type="entry name" value="PP_kinase_N"/>
    <property type="match status" value="1"/>
</dbReference>
<dbReference type="Gene3D" id="3.30.870.10">
    <property type="entry name" value="Endonuclease Chain A"/>
    <property type="match status" value="2"/>
</dbReference>
<dbReference type="InterPro" id="IPR003414">
    <property type="entry name" value="PP_kinase"/>
</dbReference>
<keyword evidence="3 6" id="KW-0547">Nucleotide-binding</keyword>
<dbReference type="Pfam" id="PF17941">
    <property type="entry name" value="PP_kinase_C_1"/>
    <property type="match status" value="1"/>
</dbReference>
<keyword evidence="4 6" id="KW-0418">Kinase</keyword>
<feature type="binding site" evidence="6">
    <location>
        <position position="465"/>
    </location>
    <ligand>
        <name>ATP</name>
        <dbReference type="ChEBI" id="CHEBI:30616"/>
    </ligand>
</feature>
<comment type="cofactor">
    <cofactor evidence="6">
        <name>Mg(2+)</name>
        <dbReference type="ChEBI" id="CHEBI:18420"/>
    </cofactor>
</comment>
<evidence type="ECO:0000259" key="10">
    <source>
        <dbReference type="Pfam" id="PF13090"/>
    </source>
</evidence>
<comment type="catalytic activity">
    <reaction evidence="6 7">
        <text>[phosphate](n) + ATP = [phosphate](n+1) + ADP</text>
        <dbReference type="Rhea" id="RHEA:19573"/>
        <dbReference type="Rhea" id="RHEA-COMP:9859"/>
        <dbReference type="Rhea" id="RHEA-COMP:14280"/>
        <dbReference type="ChEBI" id="CHEBI:16838"/>
        <dbReference type="ChEBI" id="CHEBI:30616"/>
        <dbReference type="ChEBI" id="CHEBI:456216"/>
        <dbReference type="EC" id="2.7.4.1"/>
    </reaction>
</comment>
<dbReference type="PANTHER" id="PTHR30218">
    <property type="entry name" value="POLYPHOSPHATE KINASE"/>
    <property type="match status" value="1"/>
</dbReference>
<dbReference type="InterPro" id="IPR036832">
    <property type="entry name" value="PPK_N_dom_sf"/>
</dbReference>
<evidence type="ECO:0000259" key="8">
    <source>
        <dbReference type="Pfam" id="PF02503"/>
    </source>
</evidence>
<evidence type="ECO:0000259" key="11">
    <source>
        <dbReference type="Pfam" id="PF17941"/>
    </source>
</evidence>
<comment type="similarity">
    <text evidence="6 7">Belongs to the polyphosphate kinase 1 (PPK1) family.</text>
</comment>
<evidence type="ECO:0000256" key="2">
    <source>
        <dbReference type="ARBA" id="ARBA00022679"/>
    </source>
</evidence>
<feature type="domain" description="Polyphosphate kinase C-terminal" evidence="10">
    <location>
        <begin position="500"/>
        <end position="672"/>
    </location>
</feature>
<feature type="binding site" evidence="6">
    <location>
        <position position="50"/>
    </location>
    <ligand>
        <name>ATP</name>
        <dbReference type="ChEBI" id="CHEBI:30616"/>
    </ligand>
</feature>
<dbReference type="Gene3D" id="3.30.1840.10">
    <property type="entry name" value="Polyphosphate kinase middle domain"/>
    <property type="match status" value="1"/>
</dbReference>
<keyword evidence="6" id="KW-0460">Magnesium</keyword>
<feature type="domain" description="Polyphosphate kinase C-terminal" evidence="11">
    <location>
        <begin position="328"/>
        <end position="490"/>
    </location>
</feature>
<dbReference type="SUPFAM" id="SSF56024">
    <property type="entry name" value="Phospholipase D/nuclease"/>
    <property type="match status" value="2"/>
</dbReference>
<evidence type="ECO:0000256" key="6">
    <source>
        <dbReference type="HAMAP-Rule" id="MF_00347"/>
    </source>
</evidence>
<name>A0ABV2TTM9_9FLAO</name>
<dbReference type="GO" id="GO:0008976">
    <property type="term" value="F:polyphosphate kinase activity"/>
    <property type="evidence" value="ECO:0007669"/>
    <property type="project" value="UniProtKB-EC"/>
</dbReference>
<dbReference type="InterPro" id="IPR025200">
    <property type="entry name" value="PPK_C_dom2"/>
</dbReference>
<dbReference type="HAMAP" id="MF_00347">
    <property type="entry name" value="Polyphosphate_kinase"/>
    <property type="match status" value="1"/>
</dbReference>